<name>E0UAH0_GLOV7</name>
<dbReference type="STRING" id="497965.Cyan7822_0675"/>
<protein>
    <submittedName>
        <fullName evidence="1">Uncharacterized protein</fullName>
    </submittedName>
</protein>
<proteinExistence type="predicted"/>
<dbReference type="HOGENOM" id="CLU_1746595_0_0_3"/>
<accession>E0UAH0</accession>
<gene>
    <name evidence="1" type="ordered locus">Cyan7822_0675</name>
</gene>
<evidence type="ECO:0000313" key="2">
    <source>
        <dbReference type="Proteomes" id="UP000008206"/>
    </source>
</evidence>
<dbReference type="EMBL" id="CP002198">
    <property type="protein sequence ID" value="ADN12711.1"/>
    <property type="molecule type" value="Genomic_DNA"/>
</dbReference>
<sequence>MNQLTLFDISKYHSDLDNLQFASKLSRLNSKELKTLVISLINVQNVKELKQWIKQNWKVILPYLNQIKSFAKDGLPNLKLAQTWVNLGIIINKILKHQDLKAKIKRWNKMTQLELRIEFLTVIKLPCCGTKSYLINYLTSHYTDYSEVI</sequence>
<keyword evidence="2" id="KW-1185">Reference proteome</keyword>
<dbReference type="Proteomes" id="UP000008206">
    <property type="component" value="Chromosome"/>
</dbReference>
<evidence type="ECO:0000313" key="1">
    <source>
        <dbReference type="EMBL" id="ADN12711.1"/>
    </source>
</evidence>
<reference evidence="2" key="1">
    <citation type="journal article" date="2011" name="MBio">
        <title>Novel metabolic attributes of the genus Cyanothece, comprising a group of unicellular nitrogen-fixing Cyanobacteria.</title>
        <authorList>
            <person name="Bandyopadhyay A."/>
            <person name="Elvitigala T."/>
            <person name="Welsh E."/>
            <person name="Stockel J."/>
            <person name="Liberton M."/>
            <person name="Min H."/>
            <person name="Sherman L.A."/>
            <person name="Pakrasi H.B."/>
        </authorList>
    </citation>
    <scope>NUCLEOTIDE SEQUENCE [LARGE SCALE GENOMIC DNA]</scope>
    <source>
        <strain evidence="2">PCC 7822</strain>
    </source>
</reference>
<dbReference type="RefSeq" id="WP_013320821.1">
    <property type="nucleotide sequence ID" value="NC_014501.1"/>
</dbReference>
<organism evidence="1 2">
    <name type="scientific">Gloeothece verrucosa (strain PCC 7822)</name>
    <name type="common">Cyanothece sp. (strain PCC 7822)</name>
    <dbReference type="NCBI Taxonomy" id="497965"/>
    <lineage>
        <taxon>Bacteria</taxon>
        <taxon>Bacillati</taxon>
        <taxon>Cyanobacteriota</taxon>
        <taxon>Cyanophyceae</taxon>
        <taxon>Oscillatoriophycideae</taxon>
        <taxon>Chroococcales</taxon>
        <taxon>Aphanothecaceae</taxon>
        <taxon>Gloeothece</taxon>
        <taxon>Gloeothece verrucosa</taxon>
    </lineage>
</organism>
<dbReference type="AlphaFoldDB" id="E0UAH0"/>
<dbReference type="KEGG" id="cyj:Cyan7822_0675"/>